<accession>A0A8H7QTX8</accession>
<dbReference type="Gene3D" id="3.30.420.10">
    <property type="entry name" value="Ribonuclease H-like superfamily/Ribonuclease H"/>
    <property type="match status" value="1"/>
</dbReference>
<reference evidence="3" key="1">
    <citation type="submission" date="2020-12" db="EMBL/GenBank/DDBJ databases">
        <title>Metabolic potential, ecology and presence of endohyphal bacteria is reflected in genomic diversity of Mucoromycotina.</title>
        <authorList>
            <person name="Muszewska A."/>
            <person name="Okrasinska A."/>
            <person name="Steczkiewicz K."/>
            <person name="Drgas O."/>
            <person name="Orlowska M."/>
            <person name="Perlinska-Lenart U."/>
            <person name="Aleksandrzak-Piekarczyk T."/>
            <person name="Szatraj K."/>
            <person name="Zielenkiewicz U."/>
            <person name="Pilsyk S."/>
            <person name="Malc E."/>
            <person name="Mieczkowski P."/>
            <person name="Kruszewska J.S."/>
            <person name="Biernat P."/>
            <person name="Pawlowska J."/>
        </authorList>
    </citation>
    <scope>NUCLEOTIDE SEQUENCE</scope>
    <source>
        <strain evidence="3">CBS 226.32</strain>
    </source>
</reference>
<keyword evidence="4" id="KW-1185">Reference proteome</keyword>
<dbReference type="OrthoDB" id="2230873at2759"/>
<dbReference type="InterPro" id="IPR038717">
    <property type="entry name" value="Tc1-like_DDE_dom"/>
</dbReference>
<dbReference type="Pfam" id="PF13358">
    <property type="entry name" value="DDE_3"/>
    <property type="match status" value="1"/>
</dbReference>
<dbReference type="InterPro" id="IPR036397">
    <property type="entry name" value="RNaseH_sf"/>
</dbReference>
<evidence type="ECO:0000313" key="3">
    <source>
        <dbReference type="EMBL" id="KAG2197551.1"/>
    </source>
</evidence>
<feature type="region of interest" description="Disordered" evidence="1">
    <location>
        <begin position="29"/>
        <end position="50"/>
    </location>
</feature>
<gene>
    <name evidence="3" type="ORF">INT46_009481</name>
</gene>
<evidence type="ECO:0000256" key="1">
    <source>
        <dbReference type="SAM" id="MobiDB-lite"/>
    </source>
</evidence>
<evidence type="ECO:0000259" key="2">
    <source>
        <dbReference type="Pfam" id="PF13358"/>
    </source>
</evidence>
<dbReference type="AlphaFoldDB" id="A0A8H7QTX8"/>
<dbReference type="Proteomes" id="UP000650833">
    <property type="component" value="Unassembled WGS sequence"/>
</dbReference>
<name>A0A8H7QTX8_9FUNG</name>
<organism evidence="3 4">
    <name type="scientific">Mucor plumbeus</name>
    <dbReference type="NCBI Taxonomy" id="97098"/>
    <lineage>
        <taxon>Eukaryota</taxon>
        <taxon>Fungi</taxon>
        <taxon>Fungi incertae sedis</taxon>
        <taxon>Mucoromycota</taxon>
        <taxon>Mucoromycotina</taxon>
        <taxon>Mucoromycetes</taxon>
        <taxon>Mucorales</taxon>
        <taxon>Mucorineae</taxon>
        <taxon>Mucoraceae</taxon>
        <taxon>Mucor</taxon>
    </lineage>
</organism>
<dbReference type="GO" id="GO:0003676">
    <property type="term" value="F:nucleic acid binding"/>
    <property type="evidence" value="ECO:0007669"/>
    <property type="project" value="InterPro"/>
</dbReference>
<protein>
    <recommendedName>
        <fullName evidence="2">Tc1-like transposase DDE domain-containing protein</fullName>
    </recommendedName>
</protein>
<feature type="domain" description="Tc1-like transposase DDE" evidence="2">
    <location>
        <begin position="123"/>
        <end position="242"/>
    </location>
</feature>
<sequence>MRIEKRQWTVDSYTLEILTDLTQYKEQQPVELDSNDPALDKPTKDIQTRARTKDAVDRLTENFESFSLKETVIGEFISKEYNISIKSISRHSKARNDSAKIKVRREWVEIWSNTSMDFNTNCIFIDESTFDISMRPSTARSARGTPAVVVTPSTKAISNTILGAISAMEVINIDIRALVGIRKRKATTIKKRSFGGTNSGFYLVMDNSPIHDKKDDDIDKIIESRGYKCVYLPPYSQELKLILKYDYD</sequence>
<dbReference type="EMBL" id="JAEPRC010000424">
    <property type="protein sequence ID" value="KAG2197551.1"/>
    <property type="molecule type" value="Genomic_DNA"/>
</dbReference>
<comment type="caution">
    <text evidence="3">The sequence shown here is derived from an EMBL/GenBank/DDBJ whole genome shotgun (WGS) entry which is preliminary data.</text>
</comment>
<proteinExistence type="predicted"/>
<feature type="compositionally biased region" description="Basic and acidic residues" evidence="1">
    <location>
        <begin position="38"/>
        <end position="50"/>
    </location>
</feature>
<evidence type="ECO:0000313" key="4">
    <source>
        <dbReference type="Proteomes" id="UP000650833"/>
    </source>
</evidence>